<evidence type="ECO:0000313" key="15">
    <source>
        <dbReference type="Proteomes" id="UP000265140"/>
    </source>
</evidence>
<feature type="signal peptide" evidence="12">
    <location>
        <begin position="1"/>
        <end position="30"/>
    </location>
</feature>
<keyword evidence="6 11" id="KW-1133">Transmembrane helix</keyword>
<evidence type="ECO:0000256" key="4">
    <source>
        <dbReference type="ARBA" id="ARBA00022729"/>
    </source>
</evidence>
<dbReference type="SUPFAM" id="SSF49265">
    <property type="entry name" value="Fibronectin type III"/>
    <property type="match status" value="4"/>
</dbReference>
<evidence type="ECO:0000256" key="9">
    <source>
        <dbReference type="ARBA" id="ARBA00023180"/>
    </source>
</evidence>
<dbReference type="OMA" id="CIAWGPE"/>
<accession>A0A3P8Y572</accession>
<feature type="chain" id="PRO_5044335476" description="Fibronectin type-III domain-containing protein" evidence="12">
    <location>
        <begin position="31"/>
        <end position="913"/>
    </location>
</feature>
<keyword evidence="9" id="KW-0325">Glycoprotein</keyword>
<dbReference type="InterPro" id="IPR052672">
    <property type="entry name" value="Type1_Cytokine_Rcpt_Type2"/>
</dbReference>
<proteinExistence type="inferred from homology"/>
<evidence type="ECO:0000256" key="12">
    <source>
        <dbReference type="SAM" id="SignalP"/>
    </source>
</evidence>
<feature type="region of interest" description="Disordered" evidence="10">
    <location>
        <begin position="310"/>
        <end position="329"/>
    </location>
</feature>
<keyword evidence="3 11" id="KW-0812">Transmembrane</keyword>
<dbReference type="GeneTree" id="ENSGT00940000159829"/>
<dbReference type="FunCoup" id="A0A3P8Y572">
    <property type="interactions" value="82"/>
</dbReference>
<dbReference type="OrthoDB" id="9897281at2759"/>
<name>A0A3P8Y572_ESOLU</name>
<evidence type="ECO:0000256" key="3">
    <source>
        <dbReference type="ARBA" id="ARBA00022692"/>
    </source>
</evidence>
<keyword evidence="15" id="KW-1185">Reference proteome</keyword>
<evidence type="ECO:0000313" key="14">
    <source>
        <dbReference type="Ensembl" id="ENSELUP00000010884.2"/>
    </source>
</evidence>
<dbReference type="InParanoid" id="A0A3P8Y572"/>
<evidence type="ECO:0000256" key="6">
    <source>
        <dbReference type="ARBA" id="ARBA00022989"/>
    </source>
</evidence>
<evidence type="ECO:0000256" key="10">
    <source>
        <dbReference type="SAM" id="MobiDB-lite"/>
    </source>
</evidence>
<keyword evidence="4 12" id="KW-0732">Signal</keyword>
<evidence type="ECO:0000256" key="5">
    <source>
        <dbReference type="ARBA" id="ARBA00022737"/>
    </source>
</evidence>
<dbReference type="Bgee" id="ENSELUG00000011369">
    <property type="expression patterns" value="Expressed in pharyngeal gill and 3 other cell types or tissues"/>
</dbReference>
<protein>
    <recommendedName>
        <fullName evidence="13">Fibronectin type-III domain-containing protein</fullName>
    </recommendedName>
</protein>
<evidence type="ECO:0000256" key="1">
    <source>
        <dbReference type="ARBA" id="ARBA00004479"/>
    </source>
</evidence>
<feature type="domain" description="Fibronectin type-III" evidence="13">
    <location>
        <begin position="229"/>
        <end position="319"/>
    </location>
</feature>
<dbReference type="PROSITE" id="PS50853">
    <property type="entry name" value="FN3"/>
    <property type="match status" value="2"/>
</dbReference>
<dbReference type="AlphaFoldDB" id="A0A3P8Y572"/>
<dbReference type="Proteomes" id="UP000265140">
    <property type="component" value="Chromosome 8"/>
</dbReference>
<feature type="transmembrane region" description="Helical" evidence="11">
    <location>
        <begin position="657"/>
        <end position="680"/>
    </location>
</feature>
<organism evidence="14 15">
    <name type="scientific">Esox lucius</name>
    <name type="common">Northern pike</name>
    <dbReference type="NCBI Taxonomy" id="8010"/>
    <lineage>
        <taxon>Eukaryota</taxon>
        <taxon>Metazoa</taxon>
        <taxon>Chordata</taxon>
        <taxon>Craniata</taxon>
        <taxon>Vertebrata</taxon>
        <taxon>Euteleostomi</taxon>
        <taxon>Actinopterygii</taxon>
        <taxon>Neopterygii</taxon>
        <taxon>Teleostei</taxon>
        <taxon>Protacanthopterygii</taxon>
        <taxon>Esociformes</taxon>
        <taxon>Esocidae</taxon>
        <taxon>Esox</taxon>
    </lineage>
</organism>
<evidence type="ECO:0000256" key="11">
    <source>
        <dbReference type="SAM" id="Phobius"/>
    </source>
</evidence>
<comment type="similarity">
    <text evidence="2">Belongs to the type I cytokine receptor family. Type 2 subfamily.</text>
</comment>
<dbReference type="Gene3D" id="2.60.40.10">
    <property type="entry name" value="Immunoglobulins"/>
    <property type="match status" value="5"/>
</dbReference>
<reference evidence="15" key="1">
    <citation type="journal article" date="2014" name="PLoS ONE">
        <title>The genome and linkage map of the northern pike (Esox lucius): conserved synteny revealed between the salmonid sister group and the Neoteleostei.</title>
        <authorList>
            <person name="Rondeau E.B."/>
            <person name="Minkley D.R."/>
            <person name="Leong J.S."/>
            <person name="Messmer A.M."/>
            <person name="Jantzen J.R."/>
            <person name="von Schalburg K.R."/>
            <person name="Lemon C."/>
            <person name="Bird N.H."/>
            <person name="Koop B.F."/>
        </authorList>
    </citation>
    <scope>NUCLEOTIDE SEQUENCE</scope>
</reference>
<keyword evidence="7 11" id="KW-0472">Membrane</keyword>
<reference evidence="14" key="3">
    <citation type="submission" date="2025-08" db="UniProtKB">
        <authorList>
            <consortium name="Ensembl"/>
        </authorList>
    </citation>
    <scope>IDENTIFICATION</scope>
</reference>
<evidence type="ECO:0000256" key="8">
    <source>
        <dbReference type="ARBA" id="ARBA00023170"/>
    </source>
</evidence>
<reference evidence="14" key="4">
    <citation type="submission" date="2025-09" db="UniProtKB">
        <authorList>
            <consortium name="Ensembl"/>
        </authorList>
    </citation>
    <scope>IDENTIFICATION</scope>
</reference>
<reference evidence="14" key="2">
    <citation type="submission" date="2020-02" db="EMBL/GenBank/DDBJ databases">
        <title>Esox lucius (northern pike) genome, fEsoLuc1, primary haplotype.</title>
        <authorList>
            <person name="Myers G."/>
            <person name="Karagic N."/>
            <person name="Meyer A."/>
            <person name="Pippel M."/>
            <person name="Reichard M."/>
            <person name="Winkler S."/>
            <person name="Tracey A."/>
            <person name="Sims Y."/>
            <person name="Howe K."/>
            <person name="Rhie A."/>
            <person name="Formenti G."/>
            <person name="Durbin R."/>
            <person name="Fedrigo O."/>
            <person name="Jarvis E.D."/>
        </authorList>
    </citation>
    <scope>NUCLEOTIDE SEQUENCE [LARGE SCALE GENOMIC DNA]</scope>
</reference>
<dbReference type="PANTHER" id="PTHR48423:SF2">
    <property type="entry name" value="INTERLEUKIN-12 RECEPTOR SUBUNIT BETA-2"/>
    <property type="match status" value="1"/>
</dbReference>
<dbReference type="InterPro" id="IPR036116">
    <property type="entry name" value="FN3_sf"/>
</dbReference>
<evidence type="ECO:0000259" key="13">
    <source>
        <dbReference type="PROSITE" id="PS50853"/>
    </source>
</evidence>
<feature type="region of interest" description="Disordered" evidence="10">
    <location>
        <begin position="743"/>
        <end position="772"/>
    </location>
</feature>
<feature type="domain" description="Fibronectin type-III" evidence="13">
    <location>
        <begin position="558"/>
        <end position="659"/>
    </location>
</feature>
<dbReference type="InterPro" id="IPR003961">
    <property type="entry name" value="FN3_dom"/>
</dbReference>
<evidence type="ECO:0000256" key="7">
    <source>
        <dbReference type="ARBA" id="ARBA00023136"/>
    </source>
</evidence>
<dbReference type="Ensembl" id="ENSELUT00000001403.3">
    <property type="protein sequence ID" value="ENSELUP00000010884.2"/>
    <property type="gene ID" value="ENSELUG00000011369.3"/>
</dbReference>
<sequence length="913" mass="101101">MRLVRTFWRTAIAFLLNCIIKCSFQGPVSSSGPAMGIICQGFVSVEPGPLFTMGSNLTVYCTTTMPHCNSRLFIELNGQEQIPVERLNCSTVRLRLTNLREPNSVLICKLERDGRFKTICGLDLHSGYPPDEPNNIACEAPRDSEEIHCNWSSGRETYLVTNYTFSLSRENKTQVFQRGIRRTGGFSFPRSELNEKEQHQLRLRAHNILGESFSQPFIFSVKDIVTPDTPYIVKLEFGNSSSLAVLHWNCSESPELLKHQVRLRTGNGSWVEQYMDLGRGLVKVEGLQPLTHYDFQIRVCFSEQRSKSAPDLDTMLRPSSTHGPTPVLTPYSTHRPLCSKWSPSAQDTSPGMAPTRELDVWRVLGVPQADGVQNVTVLWKPLSPDDYSGQVLRYELFYPHEGQRQEVSCPADVIQYSIQLTPEVQVLFVRAVTSFGTSPPAALHLTHTSVSGPVLRCLGPAVGEGGDTVALSWLWDGSSGPGAETDAEAGPGVLLGFVVEWISGSLELGWQRVAVDRNSTLITGLRPGVRYNVSLYAETTWGLSRPSCGLVYSREEKPEAAPKVSILAHESGRVLIQWEELPMDEQRGFITHYNIYVKELASDAHQNFRVTVPASEPSQRWLDYLSEGIVSIQVTASTAAGEGPQGEGLLSQPIGTAVGLVAGVAFVATVVMVIIVNLMCWSCVRKRVKQTCISLGPIWLSENLPKLGNSNAIRLLKQGNPVRQTWSWMFTLSDPPLSQIEEVTPGEKDEPYPIIHTGRLQTGKGEPDTEGMTQTQWTASHIGYKPQTTTEPGQDMEEVEDITGHIPICERTGRCPEESHGLLEPWFPDVIVDLPGISSRLDSSSIWELTPQCTTQTLSLFSGDLWLEEKGLEVGLGYLDSPQGQTVNPEDTICFLAMPMTTDYFPQTANFTT</sequence>
<dbReference type="PANTHER" id="PTHR48423">
    <property type="entry name" value="INTERLEUKIN-27 RECEPTOR SUBUNIT ALPHA"/>
    <property type="match status" value="1"/>
</dbReference>
<keyword evidence="5" id="KW-0677">Repeat</keyword>
<keyword evidence="8" id="KW-0675">Receptor</keyword>
<dbReference type="InterPro" id="IPR013783">
    <property type="entry name" value="Ig-like_fold"/>
</dbReference>
<evidence type="ECO:0000256" key="2">
    <source>
        <dbReference type="ARBA" id="ARBA00008921"/>
    </source>
</evidence>
<comment type="subcellular location">
    <subcellularLocation>
        <location evidence="1">Membrane</location>
        <topology evidence="1">Single-pass type I membrane protein</topology>
    </subcellularLocation>
</comment>
<dbReference type="CDD" id="cd00063">
    <property type="entry name" value="FN3"/>
    <property type="match status" value="3"/>
</dbReference>
<dbReference type="SMART" id="SM00060">
    <property type="entry name" value="FN3"/>
    <property type="match status" value="4"/>
</dbReference>
<dbReference type="GO" id="GO:0005886">
    <property type="term" value="C:plasma membrane"/>
    <property type="evidence" value="ECO:0007669"/>
    <property type="project" value="UniProtKB-ARBA"/>
</dbReference>
<gene>
    <name evidence="14" type="primary">ALK</name>
</gene>